<dbReference type="PANTHER" id="PTHR10443:SF12">
    <property type="entry name" value="DIPEPTIDASE"/>
    <property type="match status" value="1"/>
</dbReference>
<dbReference type="InterPro" id="IPR008257">
    <property type="entry name" value="Pept_M19"/>
</dbReference>
<feature type="transmembrane region" description="Helical" evidence="1">
    <location>
        <begin position="12"/>
        <end position="35"/>
    </location>
</feature>
<sequence>MAKKTRTWLRRTLLVLLVLVLIGAVGFFTLGPAIIENSMNRVADTDLPEPDRETLALHDSLFIADLHSDTLMWNRDLLDRSDRGHMDLPRLQDGNVGLQVFSSVSKTPRNQNYDSNPADTDNITALAILQLQPPRTWNSLLQRSLYHAEKLQDAVAESEGELRLIRSRGDLDRLVADREAGKDVTGALFSLEGLQSLEGDPGNLGRLFGAGARMAGFTHFFDNEVSGSMHGEDKSGLTDLGREVFTDMERRGMVVDIAHASHPAIAEMLELATKPVVASHGGVQATCDVNRNLTDDEIRGVAATGGVVGIGYWDAAVCELTPAAVVDAIEHVIEVGGIETAGLGSDYDGATEVAWDTSDIAVVTQELRDRGHADEDIAAIMGGNTLRVLRAALPAGSDR</sequence>
<keyword evidence="1" id="KW-0812">Transmembrane</keyword>
<reference evidence="2 3" key="1">
    <citation type="submission" date="2019-07" db="EMBL/GenBank/DDBJ databases">
        <title>Whole genome shotgun sequence of Aeromicrobium flavum NBRC 107625.</title>
        <authorList>
            <person name="Hosoyama A."/>
            <person name="Uohara A."/>
            <person name="Ohji S."/>
            <person name="Ichikawa N."/>
        </authorList>
    </citation>
    <scope>NUCLEOTIDE SEQUENCE [LARGE SCALE GENOMIC DNA]</scope>
    <source>
        <strain evidence="2 3">NBRC 107625</strain>
    </source>
</reference>
<dbReference type="Gene3D" id="3.20.20.140">
    <property type="entry name" value="Metal-dependent hydrolases"/>
    <property type="match status" value="1"/>
</dbReference>
<protein>
    <submittedName>
        <fullName evidence="2">Dipeptidase</fullName>
    </submittedName>
</protein>
<keyword evidence="1" id="KW-0472">Membrane</keyword>
<dbReference type="Pfam" id="PF01244">
    <property type="entry name" value="Peptidase_M19"/>
    <property type="match status" value="1"/>
</dbReference>
<keyword evidence="1" id="KW-1133">Transmembrane helix</keyword>
<proteinExistence type="predicted"/>
<evidence type="ECO:0000313" key="3">
    <source>
        <dbReference type="Proteomes" id="UP000321769"/>
    </source>
</evidence>
<keyword evidence="3" id="KW-1185">Reference proteome</keyword>
<dbReference type="GO" id="GO:0006508">
    <property type="term" value="P:proteolysis"/>
    <property type="evidence" value="ECO:0007669"/>
    <property type="project" value="InterPro"/>
</dbReference>
<dbReference type="PROSITE" id="PS51365">
    <property type="entry name" value="RENAL_DIPEPTIDASE_2"/>
    <property type="match status" value="1"/>
</dbReference>
<organism evidence="2 3">
    <name type="scientific">Aeromicrobium flavum</name>
    <dbReference type="NCBI Taxonomy" id="416568"/>
    <lineage>
        <taxon>Bacteria</taxon>
        <taxon>Bacillati</taxon>
        <taxon>Actinomycetota</taxon>
        <taxon>Actinomycetes</taxon>
        <taxon>Propionibacteriales</taxon>
        <taxon>Nocardioidaceae</taxon>
        <taxon>Aeromicrobium</taxon>
    </lineage>
</organism>
<dbReference type="PANTHER" id="PTHR10443">
    <property type="entry name" value="MICROSOMAL DIPEPTIDASE"/>
    <property type="match status" value="1"/>
</dbReference>
<dbReference type="AlphaFoldDB" id="A0A512HXX7"/>
<dbReference type="SUPFAM" id="SSF51556">
    <property type="entry name" value="Metallo-dependent hydrolases"/>
    <property type="match status" value="1"/>
</dbReference>
<dbReference type="EMBL" id="BJZQ01000016">
    <property type="protein sequence ID" value="GEO90240.1"/>
    <property type="molecule type" value="Genomic_DNA"/>
</dbReference>
<dbReference type="InterPro" id="IPR032466">
    <property type="entry name" value="Metal_Hydrolase"/>
</dbReference>
<dbReference type="GO" id="GO:0070573">
    <property type="term" value="F:metallodipeptidase activity"/>
    <property type="evidence" value="ECO:0007669"/>
    <property type="project" value="InterPro"/>
</dbReference>
<evidence type="ECO:0000256" key="1">
    <source>
        <dbReference type="SAM" id="Phobius"/>
    </source>
</evidence>
<comment type="caution">
    <text evidence="2">The sequence shown here is derived from an EMBL/GenBank/DDBJ whole genome shotgun (WGS) entry which is preliminary data.</text>
</comment>
<dbReference type="RefSeq" id="WP_222593527.1">
    <property type="nucleotide sequence ID" value="NZ_BAAAYQ010000001.1"/>
</dbReference>
<dbReference type="Proteomes" id="UP000321769">
    <property type="component" value="Unassembled WGS sequence"/>
</dbReference>
<evidence type="ECO:0000313" key="2">
    <source>
        <dbReference type="EMBL" id="GEO90240.1"/>
    </source>
</evidence>
<accession>A0A512HXX7</accession>
<name>A0A512HXX7_9ACTN</name>
<gene>
    <name evidence="2" type="ORF">AFL01nite_25670</name>
</gene>